<keyword evidence="7" id="KW-1185">Reference proteome</keyword>
<evidence type="ECO:0000259" key="5">
    <source>
        <dbReference type="Pfam" id="PF01613"/>
    </source>
</evidence>
<evidence type="ECO:0000313" key="6">
    <source>
        <dbReference type="EMBL" id="SDR89030.1"/>
    </source>
</evidence>
<comment type="similarity">
    <text evidence="4">Belongs to the flavoredoxin family.</text>
</comment>
<dbReference type="PANTHER" id="PTHR33798">
    <property type="entry name" value="FLAVOPROTEIN OXYGENASE"/>
    <property type="match status" value="1"/>
</dbReference>
<name>A0A1H1MQZ4_9FLAO</name>
<evidence type="ECO:0000256" key="1">
    <source>
        <dbReference type="ARBA" id="ARBA00001917"/>
    </source>
</evidence>
<dbReference type="InterPro" id="IPR002563">
    <property type="entry name" value="Flavin_Rdtase-like_dom"/>
</dbReference>
<dbReference type="InterPro" id="IPR012349">
    <property type="entry name" value="Split_barrel_FMN-bd"/>
</dbReference>
<dbReference type="AlphaFoldDB" id="A0A1H1MQZ4"/>
<dbReference type="Pfam" id="PF01613">
    <property type="entry name" value="Flavin_Reduct"/>
    <property type="match status" value="1"/>
</dbReference>
<organism evidence="6 7">
    <name type="scientific">Winogradskyella sediminis</name>
    <dbReference type="NCBI Taxonomy" id="1382466"/>
    <lineage>
        <taxon>Bacteria</taxon>
        <taxon>Pseudomonadati</taxon>
        <taxon>Bacteroidota</taxon>
        <taxon>Flavobacteriia</taxon>
        <taxon>Flavobacteriales</taxon>
        <taxon>Flavobacteriaceae</taxon>
        <taxon>Winogradskyella</taxon>
    </lineage>
</organism>
<evidence type="ECO:0000256" key="2">
    <source>
        <dbReference type="ARBA" id="ARBA00022630"/>
    </source>
</evidence>
<evidence type="ECO:0000313" key="7">
    <source>
        <dbReference type="Proteomes" id="UP000198963"/>
    </source>
</evidence>
<feature type="domain" description="Flavin reductase like" evidence="5">
    <location>
        <begin position="32"/>
        <end position="168"/>
    </location>
</feature>
<evidence type="ECO:0000256" key="3">
    <source>
        <dbReference type="ARBA" id="ARBA00022643"/>
    </source>
</evidence>
<accession>A0A1H1MQZ4</accession>
<dbReference type="Proteomes" id="UP000198963">
    <property type="component" value="Chromosome I"/>
</dbReference>
<dbReference type="STRING" id="1249933.SAMN04489797_0396"/>
<dbReference type="Gene3D" id="2.30.110.10">
    <property type="entry name" value="Electron Transport, Fmn-binding Protein, Chain A"/>
    <property type="match status" value="1"/>
</dbReference>
<dbReference type="GO" id="GO:0016646">
    <property type="term" value="F:oxidoreductase activity, acting on the CH-NH group of donors, NAD or NADP as acceptor"/>
    <property type="evidence" value="ECO:0007669"/>
    <property type="project" value="UniProtKB-ARBA"/>
</dbReference>
<dbReference type="PANTHER" id="PTHR33798:SF5">
    <property type="entry name" value="FLAVIN REDUCTASE LIKE DOMAIN-CONTAINING PROTEIN"/>
    <property type="match status" value="1"/>
</dbReference>
<keyword evidence="3" id="KW-0288">FMN</keyword>
<evidence type="ECO:0000256" key="4">
    <source>
        <dbReference type="ARBA" id="ARBA00038054"/>
    </source>
</evidence>
<comment type="cofactor">
    <cofactor evidence="1">
        <name>FMN</name>
        <dbReference type="ChEBI" id="CHEBI:58210"/>
    </cofactor>
</comment>
<proteinExistence type="inferred from homology"/>
<dbReference type="RefSeq" id="WP_092443738.1">
    <property type="nucleotide sequence ID" value="NZ_LT629774.1"/>
</dbReference>
<dbReference type="EMBL" id="LT629774">
    <property type="protein sequence ID" value="SDR89030.1"/>
    <property type="molecule type" value="Genomic_DNA"/>
</dbReference>
<reference evidence="6 7" key="1">
    <citation type="submission" date="2016-10" db="EMBL/GenBank/DDBJ databases">
        <authorList>
            <person name="Varghese N."/>
            <person name="Submissions S."/>
        </authorList>
    </citation>
    <scope>NUCLEOTIDE SEQUENCE [LARGE SCALE GENOMIC DNA]</scope>
    <source>
        <strain evidence="6 7">RHA_55</strain>
    </source>
</reference>
<sequence length="212" mass="23568">MIEFTSDDFENMDHLYRINLINSCSGYKSANLIGTKSDDGISNVAVFSSVTHLGSNPALLGFFLRPTTVTRNTYSNLKTTGKYTINHVHSDILKDAHHTSAKYDSNISEFDATQLTEDYKADFLAPFVKNAPVQLAMQFVEEYPIAANNTILVIGKIETLYINDNLLEKDGFVNLSKGNVASINGLDGYAIPELKTRLDYQRPKPEFANSKS</sequence>
<dbReference type="GO" id="GO:0010181">
    <property type="term" value="F:FMN binding"/>
    <property type="evidence" value="ECO:0007669"/>
    <property type="project" value="InterPro"/>
</dbReference>
<dbReference type="SUPFAM" id="SSF50475">
    <property type="entry name" value="FMN-binding split barrel"/>
    <property type="match status" value="1"/>
</dbReference>
<protein>
    <submittedName>
        <fullName evidence="6">NADH-FMN oxidoreductase RutF, flavin reductase (DIM6/NTAB) family</fullName>
    </submittedName>
</protein>
<keyword evidence="2" id="KW-0285">Flavoprotein</keyword>
<gene>
    <name evidence="6" type="ORF">SAMN04489797_0396</name>
</gene>